<feature type="compositionally biased region" description="Basic and acidic residues" evidence="1">
    <location>
        <begin position="191"/>
        <end position="215"/>
    </location>
</feature>
<dbReference type="AlphaFoldDB" id="A0A074XFB0"/>
<dbReference type="RefSeq" id="XP_029756924.1">
    <property type="nucleotide sequence ID" value="XM_029906196.1"/>
</dbReference>
<sequence length="227" mass="27144">MQQIRSSAQEYCSNLNKSIRERHLRQKLFKWHTDAGFREKQSQINAERRSRYELTEESEARDLRIERARECSSSRYKNDSKYQWTKLFRMRLQSPRFREEVLWNAHEPVIFSQKMDYRCATCGKKRYRGLKLWWRRKRHESHDKDEIRGEGEREIGNQRQEGDGEFDCFNCFVADCAAFTPIYYPPGIKPLPERTFEEKPKENSDMKSSKVRSGDEMSTGDTSKSTT</sequence>
<evidence type="ECO:0000313" key="2">
    <source>
        <dbReference type="EMBL" id="KEQ80737.1"/>
    </source>
</evidence>
<reference evidence="2 3" key="1">
    <citation type="journal article" date="2014" name="BMC Genomics">
        <title>Genome sequencing of four Aureobasidium pullulans varieties: biotechnological potential, stress tolerance, and description of new species.</title>
        <authorList>
            <person name="Gostin Ar C."/>
            <person name="Ohm R.A."/>
            <person name="Kogej T."/>
            <person name="Sonjak S."/>
            <person name="Turk M."/>
            <person name="Zajc J."/>
            <person name="Zalar P."/>
            <person name="Grube M."/>
            <person name="Sun H."/>
            <person name="Han J."/>
            <person name="Sharma A."/>
            <person name="Chiniquy J."/>
            <person name="Ngan C.Y."/>
            <person name="Lipzen A."/>
            <person name="Barry K."/>
            <person name="Grigoriev I.V."/>
            <person name="Gunde-Cimerman N."/>
        </authorList>
    </citation>
    <scope>NUCLEOTIDE SEQUENCE [LARGE SCALE GENOMIC DNA]</scope>
    <source>
        <strain evidence="2 3">EXF-150</strain>
    </source>
</reference>
<keyword evidence="3" id="KW-1185">Reference proteome</keyword>
<organism evidence="2 3">
    <name type="scientific">Aureobasidium pullulans EXF-150</name>
    <dbReference type="NCBI Taxonomy" id="1043002"/>
    <lineage>
        <taxon>Eukaryota</taxon>
        <taxon>Fungi</taxon>
        <taxon>Dikarya</taxon>
        <taxon>Ascomycota</taxon>
        <taxon>Pezizomycotina</taxon>
        <taxon>Dothideomycetes</taxon>
        <taxon>Dothideomycetidae</taxon>
        <taxon>Dothideales</taxon>
        <taxon>Saccotheciaceae</taxon>
        <taxon>Aureobasidium</taxon>
    </lineage>
</organism>
<protein>
    <submittedName>
        <fullName evidence="2">Uncharacterized protein</fullName>
    </submittedName>
</protein>
<evidence type="ECO:0000313" key="3">
    <source>
        <dbReference type="Proteomes" id="UP000030706"/>
    </source>
</evidence>
<feature type="region of interest" description="Disordered" evidence="1">
    <location>
        <begin position="186"/>
        <end position="227"/>
    </location>
</feature>
<evidence type="ECO:0000256" key="1">
    <source>
        <dbReference type="SAM" id="MobiDB-lite"/>
    </source>
</evidence>
<gene>
    <name evidence="2" type="ORF">M438DRAFT_348661</name>
</gene>
<accession>A0A074XFB0</accession>
<dbReference type="Proteomes" id="UP000030706">
    <property type="component" value="Unassembled WGS sequence"/>
</dbReference>
<proteinExistence type="predicted"/>
<dbReference type="HOGENOM" id="CLU_1219493_0_0_1"/>
<name>A0A074XFB0_AURPU</name>
<dbReference type="EMBL" id="KL584996">
    <property type="protein sequence ID" value="KEQ80737.1"/>
    <property type="molecule type" value="Genomic_DNA"/>
</dbReference>
<dbReference type="GeneID" id="40748502"/>